<dbReference type="PROSITE" id="PS50977">
    <property type="entry name" value="HTH_TETR_2"/>
    <property type="match status" value="1"/>
</dbReference>
<evidence type="ECO:0000313" key="6">
    <source>
        <dbReference type="EMBL" id="MFC1436713.1"/>
    </source>
</evidence>
<dbReference type="SUPFAM" id="SSF48498">
    <property type="entry name" value="Tetracyclin repressor-like, C-terminal domain"/>
    <property type="match status" value="1"/>
</dbReference>
<evidence type="ECO:0000256" key="2">
    <source>
        <dbReference type="ARBA" id="ARBA00023125"/>
    </source>
</evidence>
<name>A0ABV6XEM9_9ACTN</name>
<comment type="caution">
    <text evidence="6">The sequence shown here is derived from an EMBL/GenBank/DDBJ whole genome shotgun (WGS) entry which is preliminary data.</text>
</comment>
<evidence type="ECO:0000313" key="7">
    <source>
        <dbReference type="Proteomes" id="UP001592581"/>
    </source>
</evidence>
<dbReference type="EMBL" id="JBEUKS010000001">
    <property type="protein sequence ID" value="MFC1436713.1"/>
    <property type="molecule type" value="Genomic_DNA"/>
</dbReference>
<keyword evidence="1" id="KW-0805">Transcription regulation</keyword>
<gene>
    <name evidence="6" type="ORF">ABUW04_00450</name>
</gene>
<evidence type="ECO:0000256" key="3">
    <source>
        <dbReference type="ARBA" id="ARBA00023163"/>
    </source>
</evidence>
<dbReference type="PRINTS" id="PR00455">
    <property type="entry name" value="HTHTETR"/>
</dbReference>
<dbReference type="Gene3D" id="1.10.357.10">
    <property type="entry name" value="Tetracycline Repressor, domain 2"/>
    <property type="match status" value="1"/>
</dbReference>
<feature type="DNA-binding region" description="H-T-H motif" evidence="4">
    <location>
        <begin position="34"/>
        <end position="53"/>
    </location>
</feature>
<dbReference type="InterPro" id="IPR009057">
    <property type="entry name" value="Homeodomain-like_sf"/>
</dbReference>
<protein>
    <submittedName>
        <fullName evidence="6">TetR/AcrR family transcriptional regulator</fullName>
    </submittedName>
</protein>
<keyword evidence="3" id="KW-0804">Transcription</keyword>
<dbReference type="Pfam" id="PF13305">
    <property type="entry name" value="TetR_C_33"/>
    <property type="match status" value="1"/>
</dbReference>
<organism evidence="6 7">
    <name type="scientific">Streptacidiphilus jeojiensis</name>
    <dbReference type="NCBI Taxonomy" id="3229225"/>
    <lineage>
        <taxon>Bacteria</taxon>
        <taxon>Bacillati</taxon>
        <taxon>Actinomycetota</taxon>
        <taxon>Actinomycetes</taxon>
        <taxon>Kitasatosporales</taxon>
        <taxon>Streptomycetaceae</taxon>
        <taxon>Streptacidiphilus</taxon>
    </lineage>
</organism>
<feature type="domain" description="HTH tetR-type" evidence="5">
    <location>
        <begin position="11"/>
        <end position="71"/>
    </location>
</feature>
<reference evidence="6 7" key="1">
    <citation type="submission" date="2024-06" db="EMBL/GenBank/DDBJ databases">
        <authorList>
            <person name="Lee S.D."/>
        </authorList>
    </citation>
    <scope>NUCLEOTIDE SEQUENCE [LARGE SCALE GENOMIC DNA]</scope>
    <source>
        <strain evidence="6 7">N1-10</strain>
    </source>
</reference>
<evidence type="ECO:0000256" key="4">
    <source>
        <dbReference type="PROSITE-ProRule" id="PRU00335"/>
    </source>
</evidence>
<dbReference type="PANTHER" id="PTHR30055">
    <property type="entry name" value="HTH-TYPE TRANSCRIPTIONAL REGULATOR RUTR"/>
    <property type="match status" value="1"/>
</dbReference>
<dbReference type="Proteomes" id="UP001592581">
    <property type="component" value="Unassembled WGS sequence"/>
</dbReference>
<dbReference type="InterPro" id="IPR025996">
    <property type="entry name" value="MT1864/Rv1816-like_C"/>
</dbReference>
<dbReference type="InterPro" id="IPR050109">
    <property type="entry name" value="HTH-type_TetR-like_transc_reg"/>
</dbReference>
<dbReference type="InterPro" id="IPR001647">
    <property type="entry name" value="HTH_TetR"/>
</dbReference>
<evidence type="ECO:0000259" key="5">
    <source>
        <dbReference type="PROSITE" id="PS50977"/>
    </source>
</evidence>
<keyword evidence="2 4" id="KW-0238">DNA-binding</keyword>
<dbReference type="SUPFAM" id="SSF46689">
    <property type="entry name" value="Homeodomain-like"/>
    <property type="match status" value="1"/>
</dbReference>
<dbReference type="PANTHER" id="PTHR30055:SF220">
    <property type="entry name" value="TETR-FAMILY REGULATORY PROTEIN"/>
    <property type="match status" value="1"/>
</dbReference>
<evidence type="ECO:0000256" key="1">
    <source>
        <dbReference type="ARBA" id="ARBA00023015"/>
    </source>
</evidence>
<sequence length="193" mass="20703">MATARDAYHHGDLRAALLNAALELLEEGDEAALSLRAVARRAGVSPNAPYRHYPDKDDLLAALATHGFQDLRRTLLAAEATAAPGEELVTLAQAYVRYALDHQALFGLMFARPCDIRHPETRTAADETYAVLSARVAAVNTRPADQQAAFMAGSWALVHGLASLVLYGKLARDGKPEELSALVRSVVDAMCGP</sequence>
<dbReference type="InterPro" id="IPR036271">
    <property type="entry name" value="Tet_transcr_reg_TetR-rel_C_sf"/>
</dbReference>
<proteinExistence type="predicted"/>
<keyword evidence="7" id="KW-1185">Reference proteome</keyword>
<dbReference type="RefSeq" id="WP_380561542.1">
    <property type="nucleotide sequence ID" value="NZ_JBEUKS010000001.1"/>
</dbReference>
<accession>A0ABV6XEM9</accession>
<dbReference type="Pfam" id="PF00440">
    <property type="entry name" value="TetR_N"/>
    <property type="match status" value="1"/>
</dbReference>